<feature type="non-terminal residue" evidence="2">
    <location>
        <position position="73"/>
    </location>
</feature>
<sequence>MNKINSNLNYLRIHSILIILITVSTIYSGSRFLWFGNENSRHKTARVYLKNGAFLLGYAKLERFKTKKIREIT</sequence>
<organism evidence="2">
    <name type="scientific">marine sediment metagenome</name>
    <dbReference type="NCBI Taxonomy" id="412755"/>
    <lineage>
        <taxon>unclassified sequences</taxon>
        <taxon>metagenomes</taxon>
        <taxon>ecological metagenomes</taxon>
    </lineage>
</organism>
<protein>
    <submittedName>
        <fullName evidence="2">Uncharacterized protein</fullName>
    </submittedName>
</protein>
<reference evidence="2" key="1">
    <citation type="journal article" date="2014" name="Front. Microbiol.">
        <title>High frequency of phylogenetically diverse reductive dehalogenase-homologous genes in deep subseafloor sedimentary metagenomes.</title>
        <authorList>
            <person name="Kawai M."/>
            <person name="Futagami T."/>
            <person name="Toyoda A."/>
            <person name="Takaki Y."/>
            <person name="Nishi S."/>
            <person name="Hori S."/>
            <person name="Arai W."/>
            <person name="Tsubouchi T."/>
            <person name="Morono Y."/>
            <person name="Uchiyama I."/>
            <person name="Ito T."/>
            <person name="Fujiyama A."/>
            <person name="Inagaki F."/>
            <person name="Takami H."/>
        </authorList>
    </citation>
    <scope>NUCLEOTIDE SEQUENCE</scope>
    <source>
        <strain evidence="2">Expedition CK06-06</strain>
    </source>
</reference>
<proteinExistence type="predicted"/>
<comment type="caution">
    <text evidence="2">The sequence shown here is derived from an EMBL/GenBank/DDBJ whole genome shotgun (WGS) entry which is preliminary data.</text>
</comment>
<name>X0XS49_9ZZZZ</name>
<gene>
    <name evidence="2" type="ORF">S01H1_72964</name>
</gene>
<evidence type="ECO:0000256" key="1">
    <source>
        <dbReference type="SAM" id="Phobius"/>
    </source>
</evidence>
<dbReference type="AlphaFoldDB" id="X0XS49"/>
<keyword evidence="1" id="KW-1133">Transmembrane helix</keyword>
<keyword evidence="1" id="KW-0812">Transmembrane</keyword>
<feature type="transmembrane region" description="Helical" evidence="1">
    <location>
        <begin position="12"/>
        <end position="34"/>
    </location>
</feature>
<evidence type="ECO:0000313" key="2">
    <source>
        <dbReference type="EMBL" id="GAG39458.1"/>
    </source>
</evidence>
<dbReference type="EMBL" id="BARS01048720">
    <property type="protein sequence ID" value="GAG39458.1"/>
    <property type="molecule type" value="Genomic_DNA"/>
</dbReference>
<keyword evidence="1" id="KW-0472">Membrane</keyword>
<accession>X0XS49</accession>